<keyword evidence="3" id="KW-1185">Reference proteome</keyword>
<name>A0A841JPB9_9BACT</name>
<keyword evidence="1" id="KW-0472">Membrane</keyword>
<feature type="transmembrane region" description="Helical" evidence="1">
    <location>
        <begin position="34"/>
        <end position="57"/>
    </location>
</feature>
<feature type="transmembrane region" description="Helical" evidence="1">
    <location>
        <begin position="205"/>
        <end position="223"/>
    </location>
</feature>
<evidence type="ECO:0000256" key="1">
    <source>
        <dbReference type="SAM" id="Phobius"/>
    </source>
</evidence>
<feature type="transmembrane region" description="Helical" evidence="1">
    <location>
        <begin position="143"/>
        <end position="161"/>
    </location>
</feature>
<feature type="transmembrane region" description="Helical" evidence="1">
    <location>
        <begin position="6"/>
        <end position="27"/>
    </location>
</feature>
<sequence>MQVTDLGRWLWAAGFIGHILLFTVLIVRSRAQQFPIFTTFVLSNLVRTVVLFFILKFGSRHTYYYTFWSLGALDTLLQFGIVYEMYAKTFRPLGVWASDVRRAFLSLIFGSLIIAFGLTMAAAPHTKLPIQSTILRADFFSSVWMGELFVGMISISVKAGLPWQAHVGRIAKSLGLYCLLDTLIGAMATHFGLDQSTAPYLVLQQIRQFLYLGCLSYWIVMLWKEAPDPRRMSDELRLRLIRLQARVEADLHWIRARHPS</sequence>
<dbReference type="Proteomes" id="UP000538666">
    <property type="component" value="Unassembled WGS sequence"/>
</dbReference>
<proteinExistence type="predicted"/>
<organism evidence="2 3">
    <name type="scientific">Silvibacterium bohemicum</name>
    <dbReference type="NCBI Taxonomy" id="1577686"/>
    <lineage>
        <taxon>Bacteria</taxon>
        <taxon>Pseudomonadati</taxon>
        <taxon>Acidobacteriota</taxon>
        <taxon>Terriglobia</taxon>
        <taxon>Terriglobales</taxon>
        <taxon>Acidobacteriaceae</taxon>
        <taxon>Silvibacterium</taxon>
    </lineage>
</organism>
<feature type="transmembrane region" description="Helical" evidence="1">
    <location>
        <begin position="63"/>
        <end position="83"/>
    </location>
</feature>
<comment type="caution">
    <text evidence="2">The sequence shown here is derived from an EMBL/GenBank/DDBJ whole genome shotgun (WGS) entry which is preliminary data.</text>
</comment>
<evidence type="ECO:0000313" key="3">
    <source>
        <dbReference type="Proteomes" id="UP000538666"/>
    </source>
</evidence>
<gene>
    <name evidence="2" type="ORF">HNQ77_001156</name>
</gene>
<dbReference type="AlphaFoldDB" id="A0A841JPB9"/>
<keyword evidence="1" id="KW-0812">Transmembrane</keyword>
<feature type="transmembrane region" description="Helical" evidence="1">
    <location>
        <begin position="104"/>
        <end position="123"/>
    </location>
</feature>
<protein>
    <submittedName>
        <fullName evidence="2">Uncharacterized protein</fullName>
    </submittedName>
</protein>
<evidence type="ECO:0000313" key="2">
    <source>
        <dbReference type="EMBL" id="MBB6143212.1"/>
    </source>
</evidence>
<accession>A0A841JPB9</accession>
<dbReference type="EMBL" id="JACHEK010000002">
    <property type="protein sequence ID" value="MBB6143212.1"/>
    <property type="molecule type" value="Genomic_DNA"/>
</dbReference>
<feature type="transmembrane region" description="Helical" evidence="1">
    <location>
        <begin position="173"/>
        <end position="193"/>
    </location>
</feature>
<dbReference type="OrthoDB" id="117086at2"/>
<dbReference type="RefSeq" id="WP_050062122.1">
    <property type="nucleotide sequence ID" value="NZ_JACHEK010000002.1"/>
</dbReference>
<reference evidence="2 3" key="1">
    <citation type="submission" date="2020-08" db="EMBL/GenBank/DDBJ databases">
        <title>Genomic Encyclopedia of Type Strains, Phase IV (KMG-IV): sequencing the most valuable type-strain genomes for metagenomic binning, comparative biology and taxonomic classification.</title>
        <authorList>
            <person name="Goeker M."/>
        </authorList>
    </citation>
    <scope>NUCLEOTIDE SEQUENCE [LARGE SCALE GENOMIC DNA]</scope>
    <source>
        <strain evidence="2 3">DSM 103733</strain>
    </source>
</reference>
<keyword evidence="1" id="KW-1133">Transmembrane helix</keyword>